<comment type="caution">
    <text evidence="1">The sequence shown here is derived from an EMBL/GenBank/DDBJ whole genome shotgun (WGS) entry which is preliminary data.</text>
</comment>
<dbReference type="Pfam" id="PF00400">
    <property type="entry name" value="WD40"/>
    <property type="match status" value="1"/>
</dbReference>
<organism evidence="1 2">
    <name type="scientific">Methylosinus sporium</name>
    <dbReference type="NCBI Taxonomy" id="428"/>
    <lineage>
        <taxon>Bacteria</taxon>
        <taxon>Pseudomonadati</taxon>
        <taxon>Pseudomonadota</taxon>
        <taxon>Alphaproteobacteria</taxon>
        <taxon>Hyphomicrobiales</taxon>
        <taxon>Methylocystaceae</taxon>
        <taxon>Methylosinus</taxon>
    </lineage>
</organism>
<proteinExistence type="predicted"/>
<evidence type="ECO:0008006" key="3">
    <source>
        <dbReference type="Google" id="ProtNLM"/>
    </source>
</evidence>
<dbReference type="EMBL" id="PUIV01000034">
    <property type="protein sequence ID" value="PWB92858.1"/>
    <property type="molecule type" value="Genomic_DNA"/>
</dbReference>
<evidence type="ECO:0000313" key="1">
    <source>
        <dbReference type="EMBL" id="PWB92858.1"/>
    </source>
</evidence>
<reference evidence="1 2" key="1">
    <citation type="journal article" date="2018" name="Appl. Microbiol. Biotechnol.">
        <title>Co-cultivation of the strictly anaerobic methanogen Methanosarcina barkeri with aerobic methanotrophs in an oxygen-limited membrane bioreactor.</title>
        <authorList>
            <person name="In 't Zandt M.H."/>
            <person name="van den Bosch T.J.M."/>
            <person name="Rijkers R."/>
            <person name="van Kessel M.A.H.J."/>
            <person name="Jetten M.S.M."/>
            <person name="Welte C.U."/>
        </authorList>
    </citation>
    <scope>NUCLEOTIDE SEQUENCE [LARGE SCALE GENOMIC DNA]</scope>
    <source>
        <strain evidence="1 2">DSM 17706</strain>
    </source>
</reference>
<name>A0A2U1SML3_METSR</name>
<keyword evidence="2" id="KW-1185">Reference proteome</keyword>
<dbReference type="SMART" id="SM00320">
    <property type="entry name" value="WD40"/>
    <property type="match status" value="4"/>
</dbReference>
<gene>
    <name evidence="1" type="ORF">C5689_16000</name>
</gene>
<evidence type="ECO:0000313" key="2">
    <source>
        <dbReference type="Proteomes" id="UP000245137"/>
    </source>
</evidence>
<dbReference type="SUPFAM" id="SSF63829">
    <property type="entry name" value="Calcium-dependent phosphotriesterase"/>
    <property type="match status" value="1"/>
</dbReference>
<dbReference type="AlphaFoldDB" id="A0A2U1SML3"/>
<dbReference type="OrthoDB" id="9814620at2"/>
<dbReference type="InterPro" id="IPR001680">
    <property type="entry name" value="WD40_rpt"/>
</dbReference>
<dbReference type="Gene3D" id="2.130.10.10">
    <property type="entry name" value="YVTN repeat-like/Quinoprotein amine dehydrogenase"/>
    <property type="match status" value="2"/>
</dbReference>
<protein>
    <recommendedName>
        <fullName evidence="3">WD40 repeat domain-containing protein</fullName>
    </recommendedName>
</protein>
<accession>A0A2U1SML3</accession>
<sequence>MTFGAAPSLTSAFTPFDAGAEVVAASFLGEAPVLALGDGRLTIAGGAELRHSVAHPDGAILVAASDGERLITGGDDGLVIASGVAGGREIIADEKGKWIDAVAARGDGTLAWTVGRELRARTPKGEVKTLPLPSSSRGIAFFPKGYRLAIAHYNGVSLWFPNAGAPEVLEWKGSHIDATVSPDGKFVLTTMQENMLHGWRVSDGKNMRMAGYPAKTRSLSWSHDGKWLATSGADACVVWPFQSKDGPMGESPRECGVRPEVKVTRVAFHPRALAVAVGYEDGMVMLCRLTDAAELLVRAPDQGAPARISALCWDAKGTRLLVGAETGAAGVLTLPTK</sequence>
<dbReference type="Proteomes" id="UP000245137">
    <property type="component" value="Unassembled WGS sequence"/>
</dbReference>
<dbReference type="RefSeq" id="WP_108918254.1">
    <property type="nucleotide sequence ID" value="NZ_BGJY01000013.1"/>
</dbReference>
<dbReference type="InterPro" id="IPR015943">
    <property type="entry name" value="WD40/YVTN_repeat-like_dom_sf"/>
</dbReference>